<evidence type="ECO:0000313" key="4">
    <source>
        <dbReference type="Proteomes" id="UP000199759"/>
    </source>
</evidence>
<dbReference type="Proteomes" id="UP000199759">
    <property type="component" value="Unassembled WGS sequence"/>
</dbReference>
<evidence type="ECO:0000256" key="2">
    <source>
        <dbReference type="SAM" id="SignalP"/>
    </source>
</evidence>
<dbReference type="InterPro" id="IPR019734">
    <property type="entry name" value="TPR_rpt"/>
</dbReference>
<dbReference type="EMBL" id="FNHG01000010">
    <property type="protein sequence ID" value="SDM36408.1"/>
    <property type="molecule type" value="Genomic_DNA"/>
</dbReference>
<keyword evidence="2" id="KW-0732">Signal</keyword>
<feature type="chain" id="PRO_5011667251" evidence="2">
    <location>
        <begin position="20"/>
        <end position="222"/>
    </location>
</feature>
<dbReference type="AlphaFoldDB" id="A0A1G9SLP6"/>
<name>A0A1G9SLP6_9PROT</name>
<sequence length="222" mass="23566">MRVFLSACLLTLAISPAHAQTPAIEIETARYLDCLERVEREQDQAFEDALAWRMEGGGWPAAHCEALALIALGDTTGGALSLEELAGTTDGGRGPVIRSAMLVDAGKAWLTIGRSEDAQRAFAAALELNPDDQDALLGQASAALALGDWPLAGDAATAVIGQAPDLAEAWRLRAAARLETGALDDAWQDMEMAREIAPDNIEILVLRGRINEARRLVAPGED</sequence>
<dbReference type="Gene3D" id="1.25.40.10">
    <property type="entry name" value="Tetratricopeptide repeat domain"/>
    <property type="match status" value="1"/>
</dbReference>
<reference evidence="3 4" key="1">
    <citation type="submission" date="2016-10" db="EMBL/GenBank/DDBJ databases">
        <authorList>
            <person name="de Groot N.N."/>
        </authorList>
    </citation>
    <scope>NUCLEOTIDE SEQUENCE [LARGE SCALE GENOMIC DNA]</scope>
    <source>
        <strain evidence="3 4">DSM 16077</strain>
    </source>
</reference>
<organism evidence="3 4">
    <name type="scientific">Maricaulis salignorans</name>
    <dbReference type="NCBI Taxonomy" id="144026"/>
    <lineage>
        <taxon>Bacteria</taxon>
        <taxon>Pseudomonadati</taxon>
        <taxon>Pseudomonadota</taxon>
        <taxon>Alphaproteobacteria</taxon>
        <taxon>Maricaulales</taxon>
        <taxon>Maricaulaceae</taxon>
        <taxon>Maricaulis</taxon>
    </lineage>
</organism>
<protein>
    <submittedName>
        <fullName evidence="3">Tetratricopeptide repeat-containing protein</fullName>
    </submittedName>
</protein>
<gene>
    <name evidence="3" type="ORF">SAMN04488568_1102</name>
</gene>
<accession>A0A1G9SLP6</accession>
<feature type="repeat" description="TPR" evidence="1">
    <location>
        <begin position="99"/>
        <end position="132"/>
    </location>
</feature>
<proteinExistence type="predicted"/>
<keyword evidence="4" id="KW-1185">Reference proteome</keyword>
<dbReference type="SUPFAM" id="SSF48452">
    <property type="entry name" value="TPR-like"/>
    <property type="match status" value="1"/>
</dbReference>
<dbReference type="PROSITE" id="PS50005">
    <property type="entry name" value="TPR"/>
    <property type="match status" value="1"/>
</dbReference>
<dbReference type="InterPro" id="IPR011990">
    <property type="entry name" value="TPR-like_helical_dom_sf"/>
</dbReference>
<dbReference type="RefSeq" id="WP_091769897.1">
    <property type="nucleotide sequence ID" value="NZ_FNHG01000010.1"/>
</dbReference>
<feature type="signal peptide" evidence="2">
    <location>
        <begin position="1"/>
        <end position="19"/>
    </location>
</feature>
<dbReference type="OrthoDB" id="8480494at2"/>
<evidence type="ECO:0000256" key="1">
    <source>
        <dbReference type="PROSITE-ProRule" id="PRU00339"/>
    </source>
</evidence>
<keyword evidence="1" id="KW-0802">TPR repeat</keyword>
<evidence type="ECO:0000313" key="3">
    <source>
        <dbReference type="EMBL" id="SDM36408.1"/>
    </source>
</evidence>
<dbReference type="STRING" id="144026.SAMN04488568_1102"/>
<dbReference type="Pfam" id="PF13432">
    <property type="entry name" value="TPR_16"/>
    <property type="match status" value="1"/>
</dbReference>